<evidence type="ECO:0000256" key="7">
    <source>
        <dbReference type="ARBA" id="ARBA00023212"/>
    </source>
</evidence>
<evidence type="ECO:0000256" key="6">
    <source>
        <dbReference type="ARBA" id="ARBA00023069"/>
    </source>
</evidence>
<keyword evidence="7" id="KW-0206">Cytoskeleton</keyword>
<evidence type="ECO:0000256" key="4">
    <source>
        <dbReference type="ARBA" id="ARBA00022490"/>
    </source>
</evidence>
<dbReference type="PANTHER" id="PTHR21442:SF0">
    <property type="entry name" value="CILIA- AND FLAGELLA-ASSOCIATED PROTEIN 206"/>
    <property type="match status" value="1"/>
</dbReference>
<gene>
    <name evidence="10" type="ORF">GOODEAATRI_026551</name>
</gene>
<dbReference type="Proteomes" id="UP001476798">
    <property type="component" value="Unassembled WGS sequence"/>
</dbReference>
<comment type="function">
    <text evidence="9">Essential for sperm motility and is involved in the regulation of the beating frequency of motile cilia on the epithelial cells of the respiratory tract. Required for the establishment of radial spokes in sperm flagella.</text>
</comment>
<accession>A0ABV0Q191</accession>
<sequence length="129" mass="14822">DEAELLNILNNITVSLKPFLVSQAKMFSEAYLDTLLEAEEVKTDIQRMAASSGEQIELTLLRTQTWIMPHTTDNLNELPLQYNGFCGYMIVNRDGLLLPGIVHLKHQSYVRDILFILSKCCRPYILLMY</sequence>
<dbReference type="InterPro" id="IPR021897">
    <property type="entry name" value="FAP206"/>
</dbReference>
<keyword evidence="11" id="KW-1185">Reference proteome</keyword>
<organism evidence="10 11">
    <name type="scientific">Goodea atripinnis</name>
    <dbReference type="NCBI Taxonomy" id="208336"/>
    <lineage>
        <taxon>Eukaryota</taxon>
        <taxon>Metazoa</taxon>
        <taxon>Chordata</taxon>
        <taxon>Craniata</taxon>
        <taxon>Vertebrata</taxon>
        <taxon>Euteleostomi</taxon>
        <taxon>Actinopterygii</taxon>
        <taxon>Neopterygii</taxon>
        <taxon>Teleostei</taxon>
        <taxon>Neoteleostei</taxon>
        <taxon>Acanthomorphata</taxon>
        <taxon>Ovalentaria</taxon>
        <taxon>Atherinomorphae</taxon>
        <taxon>Cyprinodontiformes</taxon>
        <taxon>Goodeidae</taxon>
        <taxon>Goodea</taxon>
    </lineage>
</organism>
<evidence type="ECO:0000313" key="10">
    <source>
        <dbReference type="EMBL" id="MEQ2189566.1"/>
    </source>
</evidence>
<evidence type="ECO:0000256" key="1">
    <source>
        <dbReference type="ARBA" id="ARBA00004430"/>
    </source>
</evidence>
<evidence type="ECO:0000256" key="3">
    <source>
        <dbReference type="ARBA" id="ARBA00021602"/>
    </source>
</evidence>
<keyword evidence="6" id="KW-0969">Cilium</keyword>
<comment type="caution">
    <text evidence="10">The sequence shown here is derived from an EMBL/GenBank/DDBJ whole genome shotgun (WGS) entry which is preliminary data.</text>
</comment>
<protein>
    <recommendedName>
        <fullName evidence="3">Cilia- and flagella-associated protein 206</fullName>
    </recommendedName>
</protein>
<evidence type="ECO:0000256" key="5">
    <source>
        <dbReference type="ARBA" id="ARBA00022794"/>
    </source>
</evidence>
<dbReference type="PANTHER" id="PTHR21442">
    <property type="entry name" value="CILIA- AND FLAGELLA-ASSOCIATED PROTEIN 206"/>
    <property type="match status" value="1"/>
</dbReference>
<evidence type="ECO:0000256" key="9">
    <source>
        <dbReference type="ARBA" id="ARBA00045321"/>
    </source>
</evidence>
<keyword evidence="4" id="KW-0963">Cytoplasm</keyword>
<evidence type="ECO:0000256" key="2">
    <source>
        <dbReference type="ARBA" id="ARBA00010500"/>
    </source>
</evidence>
<keyword evidence="5" id="KW-0970">Cilium biogenesis/degradation</keyword>
<proteinExistence type="inferred from homology"/>
<keyword evidence="8" id="KW-0966">Cell projection</keyword>
<evidence type="ECO:0000313" key="11">
    <source>
        <dbReference type="Proteomes" id="UP001476798"/>
    </source>
</evidence>
<name>A0ABV0Q191_9TELE</name>
<feature type="non-terminal residue" evidence="10">
    <location>
        <position position="1"/>
    </location>
</feature>
<dbReference type="EMBL" id="JAHRIO010093267">
    <property type="protein sequence ID" value="MEQ2189566.1"/>
    <property type="molecule type" value="Genomic_DNA"/>
</dbReference>
<comment type="subcellular location">
    <subcellularLocation>
        <location evidence="1">Cytoplasm</location>
        <location evidence="1">Cytoskeleton</location>
        <location evidence="1">Cilium axoneme</location>
    </subcellularLocation>
</comment>
<comment type="similarity">
    <text evidence="2">Belongs to the CFAP206 family.</text>
</comment>
<reference evidence="10 11" key="1">
    <citation type="submission" date="2021-06" db="EMBL/GenBank/DDBJ databases">
        <authorList>
            <person name="Palmer J.M."/>
        </authorList>
    </citation>
    <scope>NUCLEOTIDE SEQUENCE [LARGE SCALE GENOMIC DNA]</scope>
    <source>
        <strain evidence="10 11">GA_2019</strain>
        <tissue evidence="10">Muscle</tissue>
    </source>
</reference>
<evidence type="ECO:0000256" key="8">
    <source>
        <dbReference type="ARBA" id="ARBA00023273"/>
    </source>
</evidence>
<dbReference type="Pfam" id="PF12018">
    <property type="entry name" value="FAP206"/>
    <property type="match status" value="1"/>
</dbReference>